<organism evidence="2 3">
    <name type="scientific">Pseudoalteromonas peptidolytica F12-50-A1</name>
    <dbReference type="NCBI Taxonomy" id="1315280"/>
    <lineage>
        <taxon>Bacteria</taxon>
        <taxon>Pseudomonadati</taxon>
        <taxon>Pseudomonadota</taxon>
        <taxon>Gammaproteobacteria</taxon>
        <taxon>Alteromonadales</taxon>
        <taxon>Pseudoalteromonadaceae</taxon>
        <taxon>Pseudoalteromonas</taxon>
    </lineage>
</organism>
<protein>
    <recommendedName>
        <fullName evidence="4">Outer membrane protein beta-barrel domain-containing protein</fullName>
    </recommendedName>
</protein>
<evidence type="ECO:0000256" key="1">
    <source>
        <dbReference type="SAM" id="SignalP"/>
    </source>
</evidence>
<proteinExistence type="predicted"/>
<dbReference type="Gene3D" id="2.40.160.20">
    <property type="match status" value="1"/>
</dbReference>
<dbReference type="InterPro" id="IPR011250">
    <property type="entry name" value="OMP/PagP_B-barrel"/>
</dbReference>
<evidence type="ECO:0000313" key="2">
    <source>
        <dbReference type="EMBL" id="MBE0348513.1"/>
    </source>
</evidence>
<evidence type="ECO:0008006" key="4">
    <source>
        <dbReference type="Google" id="ProtNLM"/>
    </source>
</evidence>
<gene>
    <name evidence="2" type="ORF">PPEP_b0272</name>
</gene>
<dbReference type="SUPFAM" id="SSF56925">
    <property type="entry name" value="OMPA-like"/>
    <property type="match status" value="1"/>
</dbReference>
<keyword evidence="1" id="KW-0732">Signal</keyword>
<keyword evidence="3" id="KW-1185">Reference proteome</keyword>
<comment type="caution">
    <text evidence="2">The sequence shown here is derived from an EMBL/GenBank/DDBJ whole genome shotgun (WGS) entry which is preliminary data.</text>
</comment>
<sequence>MKLVTLAATLALTTSSVVTAADFGEFGISIYGGESFSSDIETSRHQKYELEDDSHFGISIDKYVPQGRYGFYYGTTETQLTAYPLNKVEMEYLFFQSAVVRPLTENLDVYLGAQIGATFVNPNFIDSDTFFATGLYTGLEYDVGAGFHFGAQVRWIATMLNNGSKVTCDLDPATENTCSWHFDDELMRQYHASATLSYRFSL</sequence>
<feature type="chain" id="PRO_5034002932" description="Outer membrane protein beta-barrel domain-containing protein" evidence="1">
    <location>
        <begin position="21"/>
        <end position="202"/>
    </location>
</feature>
<dbReference type="RefSeq" id="WP_128732171.1">
    <property type="nucleotide sequence ID" value="NZ_AQHF01000034.1"/>
</dbReference>
<dbReference type="AlphaFoldDB" id="A0A8I0T6P2"/>
<dbReference type="Proteomes" id="UP000660708">
    <property type="component" value="Unassembled WGS sequence"/>
</dbReference>
<evidence type="ECO:0000313" key="3">
    <source>
        <dbReference type="Proteomes" id="UP000660708"/>
    </source>
</evidence>
<reference evidence="2 3" key="1">
    <citation type="submission" date="2015-06" db="EMBL/GenBank/DDBJ databases">
        <title>Genome sequence of Pseudoalteromonas peptidolytica.</title>
        <authorList>
            <person name="Xie B.-B."/>
            <person name="Rong J.-C."/>
            <person name="Qin Q.-L."/>
            <person name="Zhang Y.-Z."/>
        </authorList>
    </citation>
    <scope>NUCLEOTIDE SEQUENCE [LARGE SCALE GENOMIC DNA]</scope>
    <source>
        <strain evidence="2 3">F12-50-A1</strain>
    </source>
</reference>
<feature type="signal peptide" evidence="1">
    <location>
        <begin position="1"/>
        <end position="20"/>
    </location>
</feature>
<name>A0A8I0T6P2_9GAMM</name>
<dbReference type="EMBL" id="AQHF01000034">
    <property type="protein sequence ID" value="MBE0348513.1"/>
    <property type="molecule type" value="Genomic_DNA"/>
</dbReference>
<accession>A0A8I0T6P2</accession>